<comment type="caution">
    <text evidence="5">The sequence shown here is derived from an EMBL/GenBank/DDBJ whole genome shotgun (WGS) entry which is preliminary data.</text>
</comment>
<feature type="compositionally biased region" description="Acidic residues" evidence="3">
    <location>
        <begin position="478"/>
        <end position="493"/>
    </location>
</feature>
<dbReference type="SMART" id="SM00212">
    <property type="entry name" value="UBCc"/>
    <property type="match status" value="1"/>
</dbReference>
<feature type="compositionally biased region" description="Basic residues" evidence="3">
    <location>
        <begin position="248"/>
        <end position="258"/>
    </location>
</feature>
<dbReference type="PROSITE" id="PS50127">
    <property type="entry name" value="UBC_2"/>
    <property type="match status" value="1"/>
</dbReference>
<feature type="compositionally biased region" description="Basic and acidic residues" evidence="3">
    <location>
        <begin position="1134"/>
        <end position="1144"/>
    </location>
</feature>
<name>A0A8S4PK29_OWEFU</name>
<dbReference type="PANTHER" id="PTHR46116">
    <property type="entry name" value="(E3-INDEPENDENT) E2 UBIQUITIN-CONJUGATING ENZYME"/>
    <property type="match status" value="1"/>
</dbReference>
<evidence type="ECO:0000259" key="4">
    <source>
        <dbReference type="PROSITE" id="PS50127"/>
    </source>
</evidence>
<accession>A0A8S4PK29</accession>
<evidence type="ECO:0000313" key="5">
    <source>
        <dbReference type="EMBL" id="CAH1793494.1"/>
    </source>
</evidence>
<proteinExistence type="predicted"/>
<reference evidence="5" key="1">
    <citation type="submission" date="2022-03" db="EMBL/GenBank/DDBJ databases">
        <authorList>
            <person name="Martin C."/>
        </authorList>
    </citation>
    <scope>NUCLEOTIDE SEQUENCE</scope>
</reference>
<dbReference type="CDD" id="cd23837">
    <property type="entry name" value="UBCc_UBE2O"/>
    <property type="match status" value="1"/>
</dbReference>
<dbReference type="OrthoDB" id="47801at2759"/>
<feature type="region of interest" description="Disordered" evidence="3">
    <location>
        <begin position="625"/>
        <end position="655"/>
    </location>
</feature>
<dbReference type="FunFam" id="3.10.110.10:FF:000136">
    <property type="entry name" value="Predicted protein"/>
    <property type="match status" value="1"/>
</dbReference>
<feature type="domain" description="UBC core" evidence="4">
    <location>
        <begin position="823"/>
        <end position="983"/>
    </location>
</feature>
<dbReference type="Pfam" id="PF00179">
    <property type="entry name" value="UQ_con"/>
    <property type="match status" value="1"/>
</dbReference>
<dbReference type="Proteomes" id="UP000749559">
    <property type="component" value="Unassembled WGS sequence"/>
</dbReference>
<keyword evidence="1" id="KW-0808">Transferase</keyword>
<evidence type="ECO:0000256" key="1">
    <source>
        <dbReference type="ARBA" id="ARBA00022679"/>
    </source>
</evidence>
<dbReference type="Pfam" id="PF23044">
    <property type="entry name" value="SH3-C_UBE2O"/>
    <property type="match status" value="1"/>
</dbReference>
<organism evidence="5 6">
    <name type="scientific">Owenia fusiformis</name>
    <name type="common">Polychaete worm</name>
    <dbReference type="NCBI Taxonomy" id="6347"/>
    <lineage>
        <taxon>Eukaryota</taxon>
        <taxon>Metazoa</taxon>
        <taxon>Spiralia</taxon>
        <taxon>Lophotrochozoa</taxon>
        <taxon>Annelida</taxon>
        <taxon>Polychaeta</taxon>
        <taxon>Sedentaria</taxon>
        <taxon>Canalipalpata</taxon>
        <taxon>Sabellida</taxon>
        <taxon>Oweniida</taxon>
        <taxon>Oweniidae</taxon>
        <taxon>Owenia</taxon>
    </lineage>
</organism>
<dbReference type="SUPFAM" id="SSF54495">
    <property type="entry name" value="UBC-like"/>
    <property type="match status" value="1"/>
</dbReference>
<dbReference type="InterPro" id="IPR057735">
    <property type="entry name" value="UBE2O-like_tSH3-B"/>
</dbReference>
<gene>
    <name evidence="5" type="ORF">OFUS_LOCUS18338</name>
</gene>
<evidence type="ECO:0000256" key="3">
    <source>
        <dbReference type="SAM" id="MobiDB-lite"/>
    </source>
</evidence>
<dbReference type="Pfam" id="PF23046">
    <property type="entry name" value="tSH3-B_UBE2O"/>
    <property type="match status" value="1"/>
</dbReference>
<dbReference type="Gene3D" id="3.10.110.10">
    <property type="entry name" value="Ubiquitin Conjugating Enzyme"/>
    <property type="match status" value="1"/>
</dbReference>
<dbReference type="InterPro" id="IPR016135">
    <property type="entry name" value="UBQ-conjugating_enzyme/RWD"/>
</dbReference>
<feature type="compositionally biased region" description="Basic and acidic residues" evidence="3">
    <location>
        <begin position="1105"/>
        <end position="1124"/>
    </location>
</feature>
<dbReference type="AlphaFoldDB" id="A0A8S4PK29"/>
<dbReference type="EMBL" id="CAIIXF020000009">
    <property type="protein sequence ID" value="CAH1793494.1"/>
    <property type="molecule type" value="Genomic_DNA"/>
</dbReference>
<evidence type="ECO:0000256" key="2">
    <source>
        <dbReference type="ARBA" id="ARBA00022786"/>
    </source>
</evidence>
<dbReference type="InterPro" id="IPR057734">
    <property type="entry name" value="UBE2O-like_SH3-C"/>
</dbReference>
<feature type="region of interest" description="Disordered" evidence="3">
    <location>
        <begin position="1079"/>
        <end position="1148"/>
    </location>
</feature>
<evidence type="ECO:0000313" key="6">
    <source>
        <dbReference type="Proteomes" id="UP000749559"/>
    </source>
</evidence>
<dbReference type="GO" id="GO:0061631">
    <property type="term" value="F:ubiquitin conjugating enzyme activity"/>
    <property type="evidence" value="ECO:0007669"/>
    <property type="project" value="TreeGrafter"/>
</dbReference>
<dbReference type="Pfam" id="PF23043">
    <property type="entry name" value="SH3-B_UBE2O"/>
    <property type="match status" value="1"/>
</dbReference>
<feature type="compositionally biased region" description="Acidic residues" evidence="3">
    <location>
        <begin position="456"/>
        <end position="470"/>
    </location>
</feature>
<keyword evidence="2" id="KW-0833">Ubl conjugation pathway</keyword>
<protein>
    <recommendedName>
        <fullName evidence="4">UBC core domain-containing protein</fullName>
    </recommendedName>
</protein>
<dbReference type="PANTHER" id="PTHR46116:SF15">
    <property type="entry name" value="(E3-INDEPENDENT) E2 UBIQUITIN-CONJUGATING ENZYME"/>
    <property type="match status" value="1"/>
</dbReference>
<keyword evidence="6" id="KW-1185">Reference proteome</keyword>
<dbReference type="InterPro" id="IPR000608">
    <property type="entry name" value="UBC"/>
</dbReference>
<feature type="compositionally biased region" description="Polar residues" evidence="3">
    <location>
        <begin position="1083"/>
        <end position="1103"/>
    </location>
</feature>
<feature type="region of interest" description="Disordered" evidence="3">
    <location>
        <begin position="200"/>
        <end position="264"/>
    </location>
</feature>
<feature type="region of interest" description="Disordered" evidence="3">
    <location>
        <begin position="454"/>
        <end position="509"/>
    </location>
</feature>
<dbReference type="InterPro" id="IPR057733">
    <property type="entry name" value="UBE2O-like_SH3-B"/>
</dbReference>
<sequence length="1215" mass="136129">MDTWVGRIEARYTDITLMLSNGTLLKVTEEDQDIYNLEDISEKRSKTSEFVKEEIYVGQVLKGSIDDLCGNYEIIEKHSGPCSKHIAVVQVETRAMDVHWLCKGYSESQNNCSPPPSKLTKADLENKLKKLNCFESSTVQIGDMVFYKIKPNDNIVEYSKSYKTVGNFVQQFIPDSNSHGQELDELLKFKNLATENKINEHADLVPTKSESDSDYEDMESDTGSNASNSSSSSRKKRAQKGPSLQTRLAKRKQGRGKIAKKEKPLQCQVKPGNYVPCEIIYTSSNVEVMWQDGTIQKNIPSTDLYPIHHLDEREFFPGDVVLSNNDEHRDQYGVVQTVDHGERTCTIHWMTPYETGKGTRPTYVGHEEVSVYDIKDHEDYSYRPGTVVVRIASSEDANAQACGQVYEIMTDGRLKIQWGDTTQSFCYPQELYTFGEEEYGALLKTSLLNSQMSEFGSDDDYSDEDSDGTEATDNSWETQDEAETSEEDTDNENDQTASGGELPNIPESSLQGYQDRLNEARHTIEALRTNLTTQSDILPFLTVMYQSIIKCYKSCRKLDNQLDTSYFDADEIKDLISVIRRSYKKERASELTAHVMGLFQSPAACMAQSGDAGEDTEQLLGEAAAVDTADTSPEPSKKDAESQTHTNSSKKAHKAKRSCENACRLLKEGMGKIQRDLDHLKKRNLEKMNDSNKTPEKQKIVGFSEPCRSNTGSPFKDLSGAKVPTSLSNTGLNVVSKLLTELELENDDNDNDSLIDMLVTHMGLDIPPGNSGIEKSSDIKSPVSDISDLSATMENIEAFKILDTVPEGHRFKKTPHQPVNLKSFTTAVRKEMKLLCTSLPSGIFVRGFDERMDIFSVMIYGPEHTPYEDGLFFFDVMLPADYPESPPLFHYLSYCNDRLNPNLYEDGKVCVSLLGTWSGKDTEVWTNKSNLLQVLVSIQGLILVKQPYYNEAGYEKQQGTQQGLENSKVYNEMAVIKMVQSMQCICKNPPEVFKEDAIEYLNKHGYRLADRVEKWLDYSVKNQLQKTPTKPSSLPTNQSQLTSTLAVNILPQNCQIPNDHLVRKINLASIVDEAVKKVDNPASRVNDSTGEANSHGNNKATDNQDSEKEPGKEDNHFIGDKTPDENNIPIGNDDINKANEKNETDNDSNEQICAGAGIPKVECSALPNLEVQGSLPEFPDFPLLPGSRGFCLTLSKLLARYKETLKNNDINNPFK</sequence>